<accession>A0A1X0P1T0</accession>
<dbReference type="GO" id="GO:0006081">
    <property type="term" value="P:aldehyde metabolic process"/>
    <property type="evidence" value="ECO:0007669"/>
    <property type="project" value="InterPro"/>
</dbReference>
<keyword evidence="10" id="KW-1185">Reference proteome</keyword>
<feature type="domain" description="Aldehyde dehydrogenase" evidence="8">
    <location>
        <begin position="12"/>
        <end position="440"/>
    </location>
</feature>
<dbReference type="FunFam" id="3.40.605.10:FF:000004">
    <property type="entry name" value="Aldehyde dehydrogenase"/>
    <property type="match status" value="1"/>
</dbReference>
<dbReference type="AlphaFoldDB" id="A0A1X0P1T0"/>
<dbReference type="SUPFAM" id="SSF53720">
    <property type="entry name" value="ALDH-like"/>
    <property type="match status" value="1"/>
</dbReference>
<keyword evidence="2 4" id="KW-0560">Oxidoreductase</keyword>
<dbReference type="EMBL" id="NBCO01000007">
    <property type="protein sequence ID" value="ORC90906.1"/>
    <property type="molecule type" value="Genomic_DNA"/>
</dbReference>
<dbReference type="InterPro" id="IPR012394">
    <property type="entry name" value="Aldehyde_DH_NAD(P)"/>
</dbReference>
<dbReference type="PROSITE" id="PS00687">
    <property type="entry name" value="ALDEHYDE_DEHYDR_GLU"/>
    <property type="match status" value="1"/>
</dbReference>
<evidence type="ECO:0000256" key="6">
    <source>
        <dbReference type="PROSITE-ProRule" id="PRU10007"/>
    </source>
</evidence>
<feature type="active site" evidence="5 6">
    <location>
        <position position="219"/>
    </location>
</feature>
<evidence type="ECO:0000256" key="5">
    <source>
        <dbReference type="PIRSR" id="PIRSR036492-1"/>
    </source>
</evidence>
<dbReference type="RefSeq" id="XP_028884972.1">
    <property type="nucleotide sequence ID" value="XM_029023776.1"/>
</dbReference>
<dbReference type="FunFam" id="3.40.309.10:FF:000025">
    <property type="entry name" value="Aldehyde dehydrogenase"/>
    <property type="match status" value="1"/>
</dbReference>
<dbReference type="STRING" id="67003.A0A1X0P1T0"/>
<reference evidence="9 10" key="1">
    <citation type="submission" date="2017-03" db="EMBL/GenBank/DDBJ databases">
        <title>An alternative strategy for trypanosome survival in the mammalian bloodstream revealed through genome and transcriptome analysis of the ubiquitous bovine parasite Trypanosoma (Megatrypanum) theileri.</title>
        <authorList>
            <person name="Kelly S."/>
            <person name="Ivens A."/>
            <person name="Mott A."/>
            <person name="O'Neill E."/>
            <person name="Emms D."/>
            <person name="Macleod O."/>
            <person name="Voorheis P."/>
            <person name="Matthews J."/>
            <person name="Matthews K."/>
            <person name="Carrington M."/>
        </authorList>
    </citation>
    <scope>NUCLEOTIDE SEQUENCE [LARGE SCALE GENOMIC DNA]</scope>
    <source>
        <strain evidence="9">Edinburgh</strain>
    </source>
</reference>
<dbReference type="InterPro" id="IPR015590">
    <property type="entry name" value="Aldehyde_DH_dom"/>
</dbReference>
<dbReference type="PROSITE" id="PS00070">
    <property type="entry name" value="ALDEHYDE_DEHYDR_CYS"/>
    <property type="match status" value="1"/>
</dbReference>
<dbReference type="Pfam" id="PF00171">
    <property type="entry name" value="Aldedh"/>
    <property type="match status" value="1"/>
</dbReference>
<feature type="active site" evidence="5">
    <location>
        <position position="255"/>
    </location>
</feature>
<dbReference type="VEuPathDB" id="TriTrypDB:TM35_000073300"/>
<dbReference type="PANTHER" id="PTHR43570">
    <property type="entry name" value="ALDEHYDE DEHYDROGENASE"/>
    <property type="match status" value="1"/>
</dbReference>
<evidence type="ECO:0000313" key="9">
    <source>
        <dbReference type="EMBL" id="ORC90906.1"/>
    </source>
</evidence>
<evidence type="ECO:0000256" key="2">
    <source>
        <dbReference type="ARBA" id="ARBA00023002"/>
    </source>
</evidence>
<dbReference type="GO" id="GO:0004029">
    <property type="term" value="F:aldehyde dehydrogenase (NAD+) activity"/>
    <property type="evidence" value="ECO:0007669"/>
    <property type="project" value="TreeGrafter"/>
</dbReference>
<dbReference type="InterPro" id="IPR016160">
    <property type="entry name" value="Ald_DH_CS_CYS"/>
</dbReference>
<comment type="similarity">
    <text evidence="1 4 7">Belongs to the aldehyde dehydrogenase family.</text>
</comment>
<dbReference type="Gene3D" id="3.40.309.10">
    <property type="entry name" value="Aldehyde Dehydrogenase, Chain A, domain 2"/>
    <property type="match status" value="1"/>
</dbReference>
<evidence type="ECO:0000313" key="10">
    <source>
        <dbReference type="Proteomes" id="UP000192257"/>
    </source>
</evidence>
<organism evidence="9 10">
    <name type="scientific">Trypanosoma theileri</name>
    <dbReference type="NCBI Taxonomy" id="67003"/>
    <lineage>
        <taxon>Eukaryota</taxon>
        <taxon>Discoba</taxon>
        <taxon>Euglenozoa</taxon>
        <taxon>Kinetoplastea</taxon>
        <taxon>Metakinetoplastina</taxon>
        <taxon>Trypanosomatida</taxon>
        <taxon>Trypanosomatidae</taxon>
        <taxon>Trypanosoma</taxon>
    </lineage>
</organism>
<gene>
    <name evidence="9" type="ORF">TM35_000073300</name>
</gene>
<sequence>MTTTLDTTPLTEIPTVVNKCRQGFQTGAIRSIKDRKSLLRSLLRMLDENESALCTAVHTDLRKHVNETTLMELSVLRAELYHMLENLNEYTAVEKLQLGGAFVFEDCEVRSEPLGVVLVIGAWNYPVQLTLLPLLGAIAAGNTVVLKPSELAPATAYILEKLLSDYLPENVVGVVNGGVVETTRLLEERFDHIFYTGGSRVATIVMAAAAKHLTPVTLELGGKSPVVVDKTCEKDMKTVARRIMWGKVVNAGQTCVAPDYILVQNEIKDKLIEALKNAREEMMGVNPLNALEKSNYPSIVNINHFQRLVNLLNGGTVVFGGEMDESSLTIAPAVLTDISLDHPLMTDEIFGPLLPIIPFKDIHEVLNFLSTKEKPLALYIFSNDKHFIKEVEQNTSSGAVTVNDVLIHAGMCGLPFGGVGQSGMGAYHGKYSFDTFSHKKPILRRKMGMETMNIPRYPPYTKEKLRILRKALEPQGERTALGRRLWFFSGIPQVCAVTCQFLKWYFTRSNEGGKREKEEK</sequence>
<name>A0A1X0P1T0_9TRYP</name>
<evidence type="ECO:0000256" key="4">
    <source>
        <dbReference type="PIRNR" id="PIRNR036492"/>
    </source>
</evidence>
<dbReference type="GO" id="GO:0005737">
    <property type="term" value="C:cytoplasm"/>
    <property type="evidence" value="ECO:0007669"/>
    <property type="project" value="TreeGrafter"/>
</dbReference>
<keyword evidence="3" id="KW-0520">NAD</keyword>
<comment type="caution">
    <text evidence="9">The sequence shown here is derived from an EMBL/GenBank/DDBJ whole genome shotgun (WGS) entry which is preliminary data.</text>
</comment>
<dbReference type="InterPro" id="IPR029510">
    <property type="entry name" value="Ald_DH_CS_GLU"/>
</dbReference>
<dbReference type="OrthoDB" id="440325at2759"/>
<proteinExistence type="inferred from homology"/>
<dbReference type="Gene3D" id="3.40.605.10">
    <property type="entry name" value="Aldehyde Dehydrogenase, Chain A, domain 1"/>
    <property type="match status" value="1"/>
</dbReference>
<evidence type="ECO:0000256" key="1">
    <source>
        <dbReference type="ARBA" id="ARBA00009986"/>
    </source>
</evidence>
<dbReference type="Proteomes" id="UP000192257">
    <property type="component" value="Unassembled WGS sequence"/>
</dbReference>
<evidence type="ECO:0000256" key="7">
    <source>
        <dbReference type="RuleBase" id="RU003345"/>
    </source>
</evidence>
<dbReference type="InterPro" id="IPR016163">
    <property type="entry name" value="Ald_DH_C"/>
</dbReference>
<dbReference type="InterPro" id="IPR016161">
    <property type="entry name" value="Ald_DH/histidinol_DH"/>
</dbReference>
<dbReference type="PANTHER" id="PTHR43570:SF16">
    <property type="entry name" value="ALDEHYDE DEHYDROGENASE TYPE III, ISOFORM Q"/>
    <property type="match status" value="1"/>
</dbReference>
<evidence type="ECO:0000256" key="3">
    <source>
        <dbReference type="ARBA" id="ARBA00023027"/>
    </source>
</evidence>
<dbReference type="PIRSF" id="PIRSF036492">
    <property type="entry name" value="ALDH"/>
    <property type="match status" value="1"/>
</dbReference>
<protein>
    <recommendedName>
        <fullName evidence="4">Aldehyde dehydrogenase</fullName>
    </recommendedName>
</protein>
<evidence type="ECO:0000259" key="8">
    <source>
        <dbReference type="Pfam" id="PF00171"/>
    </source>
</evidence>
<dbReference type="InterPro" id="IPR016162">
    <property type="entry name" value="Ald_DH_N"/>
</dbReference>
<dbReference type="GeneID" id="39983556"/>
<dbReference type="CDD" id="cd07087">
    <property type="entry name" value="ALDH_F3-13-14_CALDH-like"/>
    <property type="match status" value="1"/>
</dbReference>